<feature type="region of interest" description="Disordered" evidence="6">
    <location>
        <begin position="1"/>
        <end position="30"/>
    </location>
</feature>
<keyword evidence="2" id="KW-0805">Transcription regulation</keyword>
<evidence type="ECO:0000256" key="3">
    <source>
        <dbReference type="ARBA" id="ARBA00023125"/>
    </source>
</evidence>
<sequence length="476" mass="51482">MTSTSMHSNVQVSKASFSQGGGESTSTTTTSKLRDSCHACALSKVKCHKQKPTCSRCTKRGIACEYIITKRPGRKRDSTHAKANNDSNGDTREVMIETSSVAQYPWLGMTSSTTADSTVSGGNNFLSPLNLSPTSPRSDIVPGVEQSNSEIFSIPFEHFPSELMGMSNDFDDFFNSPVTFSGLETLDHRFLSQGRSDIAKLLIPDDPDPEPLSEISSAELSNSSKATSPPNHRSLSSSDTSVSGGSDSCFCLIQALDIMKKISSNTISASPELHSGEHATNMSNVGPSVAIGVPSAQAVVLENKQTIEVLTAMLQCSCREDGYLLMVLSMVVFRIVGRYAAAALKRPDEDGGGSERSSVSASAKERKIRPSNYDPDDEGPRRMAAQLVLIELHRVQRLINELSLRLQAHGRGSAGNSNEGISAVRNSRWERQIPTLSDHLTKAAPFSAARFAQLEVDMRKCLSTLSSEIINMLRQI</sequence>
<proteinExistence type="predicted"/>
<evidence type="ECO:0000256" key="5">
    <source>
        <dbReference type="ARBA" id="ARBA00023242"/>
    </source>
</evidence>
<gene>
    <name evidence="8" type="ORF">BJ875DRAFT_473449</name>
</gene>
<feature type="region of interest" description="Disordered" evidence="6">
    <location>
        <begin position="201"/>
        <end position="245"/>
    </location>
</feature>
<accession>A0A9P7YBI2</accession>
<dbReference type="PANTHER" id="PTHR31069">
    <property type="entry name" value="OLEATE-ACTIVATED TRANSCRIPTION FACTOR 1-RELATED"/>
    <property type="match status" value="1"/>
</dbReference>
<dbReference type="InterPro" id="IPR036864">
    <property type="entry name" value="Zn2-C6_fun-type_DNA-bd_sf"/>
</dbReference>
<dbReference type="PROSITE" id="PS00463">
    <property type="entry name" value="ZN2_CY6_FUNGAL_1"/>
    <property type="match status" value="1"/>
</dbReference>
<dbReference type="PANTHER" id="PTHR31069:SF31">
    <property type="entry name" value="MONODICTYPHENONE CLUSTER TRANSCRIPTION FACTOR-RELATED"/>
    <property type="match status" value="1"/>
</dbReference>
<evidence type="ECO:0000256" key="2">
    <source>
        <dbReference type="ARBA" id="ARBA00023015"/>
    </source>
</evidence>
<dbReference type="GO" id="GO:0005634">
    <property type="term" value="C:nucleus"/>
    <property type="evidence" value="ECO:0007669"/>
    <property type="project" value="InterPro"/>
</dbReference>
<feature type="compositionally biased region" description="Low complexity" evidence="6">
    <location>
        <begin position="212"/>
        <end position="245"/>
    </location>
</feature>
<keyword evidence="4" id="KW-0804">Transcription</keyword>
<evidence type="ECO:0000256" key="6">
    <source>
        <dbReference type="SAM" id="MobiDB-lite"/>
    </source>
</evidence>
<dbReference type="Proteomes" id="UP000824998">
    <property type="component" value="Unassembled WGS sequence"/>
</dbReference>
<dbReference type="InterPro" id="IPR050675">
    <property type="entry name" value="OAF3"/>
</dbReference>
<dbReference type="InterPro" id="IPR013700">
    <property type="entry name" value="AflR"/>
</dbReference>
<dbReference type="AlphaFoldDB" id="A0A9P7YBI2"/>
<dbReference type="SMART" id="SM00066">
    <property type="entry name" value="GAL4"/>
    <property type="match status" value="1"/>
</dbReference>
<reference evidence="8" key="1">
    <citation type="journal article" date="2021" name="IMA Fungus">
        <title>Genomic characterization of three marine fungi, including Emericellopsis atlantica sp. nov. with signatures of a generalist lifestyle and marine biomass degradation.</title>
        <authorList>
            <person name="Hagestad O.C."/>
            <person name="Hou L."/>
            <person name="Andersen J.H."/>
            <person name="Hansen E.H."/>
            <person name="Altermark B."/>
            <person name="Li C."/>
            <person name="Kuhnert E."/>
            <person name="Cox R.J."/>
            <person name="Crous P.W."/>
            <person name="Spatafora J.W."/>
            <person name="Lail K."/>
            <person name="Amirebrahimi M."/>
            <person name="Lipzen A."/>
            <person name="Pangilinan J."/>
            <person name="Andreopoulos W."/>
            <person name="Hayes R.D."/>
            <person name="Ng V."/>
            <person name="Grigoriev I.V."/>
            <person name="Jackson S.A."/>
            <person name="Sutton T.D.S."/>
            <person name="Dobson A.D.W."/>
            <person name="Rama T."/>
        </authorList>
    </citation>
    <scope>NUCLEOTIDE SEQUENCE</scope>
    <source>
        <strain evidence="8">TRa018bII</strain>
    </source>
</reference>
<comment type="caution">
    <text evidence="8">The sequence shown here is derived from an EMBL/GenBank/DDBJ whole genome shotgun (WGS) entry which is preliminary data.</text>
</comment>
<evidence type="ECO:0000256" key="1">
    <source>
        <dbReference type="ARBA" id="ARBA00022723"/>
    </source>
</evidence>
<dbReference type="Gene3D" id="4.10.240.10">
    <property type="entry name" value="Zn(2)-C6 fungal-type DNA-binding domain"/>
    <property type="match status" value="1"/>
</dbReference>
<dbReference type="GO" id="GO:0000981">
    <property type="term" value="F:DNA-binding transcription factor activity, RNA polymerase II-specific"/>
    <property type="evidence" value="ECO:0007669"/>
    <property type="project" value="InterPro"/>
</dbReference>
<feature type="region of interest" description="Disordered" evidence="6">
    <location>
        <begin position="346"/>
        <end position="379"/>
    </location>
</feature>
<keyword evidence="1" id="KW-0479">Metal-binding</keyword>
<dbReference type="GO" id="GO:0008270">
    <property type="term" value="F:zinc ion binding"/>
    <property type="evidence" value="ECO:0007669"/>
    <property type="project" value="InterPro"/>
</dbReference>
<keyword evidence="9" id="KW-1185">Reference proteome</keyword>
<evidence type="ECO:0000256" key="4">
    <source>
        <dbReference type="ARBA" id="ARBA00023163"/>
    </source>
</evidence>
<dbReference type="InterPro" id="IPR001138">
    <property type="entry name" value="Zn2Cys6_DnaBD"/>
</dbReference>
<feature type="domain" description="Zn(2)-C6 fungal-type" evidence="7">
    <location>
        <begin position="36"/>
        <end position="66"/>
    </location>
</feature>
<keyword evidence="3" id="KW-0238">DNA-binding</keyword>
<dbReference type="Pfam" id="PF08493">
    <property type="entry name" value="AflR"/>
    <property type="match status" value="1"/>
</dbReference>
<name>A0A9P7YBI2_9HELO</name>
<dbReference type="GO" id="GO:0045122">
    <property type="term" value="P:aflatoxin biosynthetic process"/>
    <property type="evidence" value="ECO:0007669"/>
    <property type="project" value="InterPro"/>
</dbReference>
<evidence type="ECO:0000313" key="8">
    <source>
        <dbReference type="EMBL" id="KAG9229998.1"/>
    </source>
</evidence>
<dbReference type="Pfam" id="PF00172">
    <property type="entry name" value="Zn_clus"/>
    <property type="match status" value="1"/>
</dbReference>
<protein>
    <submittedName>
        <fullName evidence="8">Aflatoxin regulatory protein-domain-containing protein</fullName>
    </submittedName>
</protein>
<dbReference type="PROSITE" id="PS50048">
    <property type="entry name" value="ZN2_CY6_FUNGAL_2"/>
    <property type="match status" value="1"/>
</dbReference>
<keyword evidence="5" id="KW-0539">Nucleus</keyword>
<feature type="compositionally biased region" description="Polar residues" evidence="6">
    <location>
        <begin position="1"/>
        <end position="18"/>
    </location>
</feature>
<organism evidence="8 9">
    <name type="scientific">Amylocarpus encephaloides</name>
    <dbReference type="NCBI Taxonomy" id="45428"/>
    <lineage>
        <taxon>Eukaryota</taxon>
        <taxon>Fungi</taxon>
        <taxon>Dikarya</taxon>
        <taxon>Ascomycota</taxon>
        <taxon>Pezizomycotina</taxon>
        <taxon>Leotiomycetes</taxon>
        <taxon>Helotiales</taxon>
        <taxon>Helotiales incertae sedis</taxon>
        <taxon>Amylocarpus</taxon>
    </lineage>
</organism>
<evidence type="ECO:0000259" key="7">
    <source>
        <dbReference type="PROSITE" id="PS50048"/>
    </source>
</evidence>
<dbReference type="EMBL" id="MU251711">
    <property type="protein sequence ID" value="KAG9229998.1"/>
    <property type="molecule type" value="Genomic_DNA"/>
</dbReference>
<evidence type="ECO:0000313" key="9">
    <source>
        <dbReference type="Proteomes" id="UP000824998"/>
    </source>
</evidence>
<dbReference type="GO" id="GO:0003677">
    <property type="term" value="F:DNA binding"/>
    <property type="evidence" value="ECO:0007669"/>
    <property type="project" value="UniProtKB-KW"/>
</dbReference>
<dbReference type="CDD" id="cd00067">
    <property type="entry name" value="GAL4"/>
    <property type="match status" value="1"/>
</dbReference>
<dbReference type="SUPFAM" id="SSF57701">
    <property type="entry name" value="Zn2/Cys6 DNA-binding domain"/>
    <property type="match status" value="1"/>
</dbReference>
<dbReference type="OrthoDB" id="2740448at2759"/>
<dbReference type="PRINTS" id="PR00755">
    <property type="entry name" value="AFLATOXINBRP"/>
</dbReference>